<reference evidence="2 3" key="1">
    <citation type="submission" date="2021-01" db="EMBL/GenBank/DDBJ databases">
        <title>Draft genome sequence of Micromonospora sp. strain STR1s_6.</title>
        <authorList>
            <person name="Karlyshev A."/>
            <person name="Jawad R."/>
        </authorList>
    </citation>
    <scope>NUCLEOTIDE SEQUENCE [LARGE SCALE GENOMIC DNA]</scope>
    <source>
        <strain evidence="2 3">STR1S-6</strain>
    </source>
</reference>
<accession>A0ABS1YRN5</accession>
<proteinExistence type="predicted"/>
<comment type="caution">
    <text evidence="2">The sequence shown here is derived from an EMBL/GenBank/DDBJ whole genome shotgun (WGS) entry which is preliminary data.</text>
</comment>
<dbReference type="RefSeq" id="WP_407664885.1">
    <property type="nucleotide sequence ID" value="NZ_JAEVHL010000460.1"/>
</dbReference>
<name>A0ABS1YRN5_9ACTN</name>
<evidence type="ECO:0000313" key="2">
    <source>
        <dbReference type="EMBL" id="MBM0280086.1"/>
    </source>
</evidence>
<keyword evidence="3" id="KW-1185">Reference proteome</keyword>
<dbReference type="Gene3D" id="3.30.70.3290">
    <property type="match status" value="2"/>
</dbReference>
<dbReference type="Pfam" id="PF22336">
    <property type="entry name" value="RhiE-like_linker"/>
    <property type="match status" value="1"/>
</dbReference>
<dbReference type="EMBL" id="JAEVHL010000460">
    <property type="protein sequence ID" value="MBM0280086.1"/>
    <property type="molecule type" value="Genomic_DNA"/>
</dbReference>
<organism evidence="2 3">
    <name type="scientific">Micromonospora tarensis</name>
    <dbReference type="NCBI Taxonomy" id="2806100"/>
    <lineage>
        <taxon>Bacteria</taxon>
        <taxon>Bacillati</taxon>
        <taxon>Actinomycetota</taxon>
        <taxon>Actinomycetes</taxon>
        <taxon>Micromonosporales</taxon>
        <taxon>Micromonosporaceae</taxon>
        <taxon>Micromonospora</taxon>
    </lineage>
</organism>
<sequence length="228" mass="23292">MITLSAKTPDRLAAVAGRLAAHLDTARPALEDVAYTLRVGREPMAERLAVVARDVDEAREALTAFVAGEPAGPGVFRSRAVLPSANGGAADHGHALGVVSGAGHGVDSRVNGHGVIAVPHERGITPASGHVPASGHAPANGHTPDDRAAALAAAWVRGDDPAGTPPGRRISLPGYPFAGERYWGADVPMPRAAGPTDPEPPAPTLLRQVWEPATARPAPTETAHATVV</sequence>
<dbReference type="InterPro" id="IPR054514">
    <property type="entry name" value="RhiE-like_linker"/>
</dbReference>
<feature type="domain" description="RhiE-like KS-MAT linker" evidence="1">
    <location>
        <begin position="4"/>
        <end position="69"/>
    </location>
</feature>
<dbReference type="Proteomes" id="UP000622245">
    <property type="component" value="Unassembled WGS sequence"/>
</dbReference>
<evidence type="ECO:0000259" key="1">
    <source>
        <dbReference type="Pfam" id="PF22336"/>
    </source>
</evidence>
<feature type="non-terminal residue" evidence="2">
    <location>
        <position position="228"/>
    </location>
</feature>
<protein>
    <recommendedName>
        <fullName evidence="1">RhiE-like KS-MAT linker domain-containing protein</fullName>
    </recommendedName>
</protein>
<gene>
    <name evidence="2" type="ORF">JM949_35500</name>
</gene>
<evidence type="ECO:0000313" key="3">
    <source>
        <dbReference type="Proteomes" id="UP000622245"/>
    </source>
</evidence>